<feature type="transmembrane region" description="Helical" evidence="2">
    <location>
        <begin position="108"/>
        <end position="130"/>
    </location>
</feature>
<comment type="caution">
    <text evidence="4">The sequence shown here is derived from an EMBL/GenBank/DDBJ whole genome shotgun (WGS) entry which is preliminary data.</text>
</comment>
<dbReference type="InParanoid" id="A0A7J8F977"/>
<dbReference type="PANTHER" id="PTHR34313:SF2">
    <property type="entry name" value="ENDOGENOUS RETROVIRUS GROUP K MEMBER 21 ENV POLYPROTEIN-LIKE"/>
    <property type="match status" value="1"/>
</dbReference>
<dbReference type="AlphaFoldDB" id="A0A7J8F977"/>
<evidence type="ECO:0000259" key="3">
    <source>
        <dbReference type="Pfam" id="PF00517"/>
    </source>
</evidence>
<feature type="domain" description="Retroviral envelope protein GP41-like" evidence="3">
    <location>
        <begin position="4"/>
        <end position="126"/>
    </location>
</feature>
<protein>
    <recommendedName>
        <fullName evidence="3">Retroviral envelope protein GP41-like domain-containing protein</fullName>
    </recommendedName>
</protein>
<dbReference type="InterPro" id="IPR051255">
    <property type="entry name" value="Retroviral_env_glycoprotein"/>
</dbReference>
<reference evidence="4 5" key="1">
    <citation type="journal article" date="2020" name="Nature">
        <title>Six reference-quality genomes reveal evolution of bat adaptations.</title>
        <authorList>
            <person name="Jebb D."/>
            <person name="Huang Z."/>
            <person name="Pippel M."/>
            <person name="Hughes G.M."/>
            <person name="Lavrichenko K."/>
            <person name="Devanna P."/>
            <person name="Winkler S."/>
            <person name="Jermiin L.S."/>
            <person name="Skirmuntt E.C."/>
            <person name="Katzourakis A."/>
            <person name="Burkitt-Gray L."/>
            <person name="Ray D.A."/>
            <person name="Sullivan K.A.M."/>
            <person name="Roscito J.G."/>
            <person name="Kirilenko B.M."/>
            <person name="Davalos L.M."/>
            <person name="Corthals A.P."/>
            <person name="Power M.L."/>
            <person name="Jones G."/>
            <person name="Ransome R.D."/>
            <person name="Dechmann D.K.N."/>
            <person name="Locatelli A.G."/>
            <person name="Puechmaille S.J."/>
            <person name="Fedrigo O."/>
            <person name="Jarvis E.D."/>
            <person name="Hiller M."/>
            <person name="Vernes S.C."/>
            <person name="Myers E.W."/>
            <person name="Teeling E.C."/>
        </authorList>
    </citation>
    <scope>NUCLEOTIDE SEQUENCE [LARGE SCALE GENOMIC DNA]</scope>
    <source>
        <strain evidence="4">MMolMol1</strain>
        <tissue evidence="4">Muscle</tissue>
    </source>
</reference>
<evidence type="ECO:0000313" key="4">
    <source>
        <dbReference type="EMBL" id="KAF6444131.1"/>
    </source>
</evidence>
<evidence type="ECO:0000256" key="1">
    <source>
        <dbReference type="ARBA" id="ARBA00004328"/>
    </source>
</evidence>
<organism evidence="4 5">
    <name type="scientific">Molossus molossus</name>
    <name type="common">Pallas' mastiff bat</name>
    <name type="synonym">Vespertilio molossus</name>
    <dbReference type="NCBI Taxonomy" id="27622"/>
    <lineage>
        <taxon>Eukaryota</taxon>
        <taxon>Metazoa</taxon>
        <taxon>Chordata</taxon>
        <taxon>Craniata</taxon>
        <taxon>Vertebrata</taxon>
        <taxon>Euteleostomi</taxon>
        <taxon>Mammalia</taxon>
        <taxon>Eutheria</taxon>
        <taxon>Laurasiatheria</taxon>
        <taxon>Chiroptera</taxon>
        <taxon>Yangochiroptera</taxon>
        <taxon>Molossidae</taxon>
        <taxon>Molossus</taxon>
    </lineage>
</organism>
<sequence>MDIENLQHTVKWLGDQVSILSTKMLLRCDWNSTQICVTPVLYNVSQEWNRIKRNLEGHSNITEEILALQEEITATFSRKLPQLTGQEMLNGLTDGLANLNPLGHVQTLLTATFGNTFVIMLLCFLAYIVYRRWSQRRVKKKLREKLDAVIAHVKNEK</sequence>
<dbReference type="InterPro" id="IPR000328">
    <property type="entry name" value="GP41-like"/>
</dbReference>
<dbReference type="Proteomes" id="UP000550707">
    <property type="component" value="Unassembled WGS sequence"/>
</dbReference>
<evidence type="ECO:0000256" key="2">
    <source>
        <dbReference type="SAM" id="Phobius"/>
    </source>
</evidence>
<evidence type="ECO:0000313" key="5">
    <source>
        <dbReference type="Proteomes" id="UP000550707"/>
    </source>
</evidence>
<keyword evidence="2" id="KW-1133">Transmembrane helix</keyword>
<dbReference type="PANTHER" id="PTHR34313">
    <property type="entry name" value="ENDOGENOUS RETROVIRUS GROUP K MEMBER 113 ENV POLYPROTEIN-RELATED"/>
    <property type="match status" value="1"/>
</dbReference>
<accession>A0A7J8F977</accession>
<keyword evidence="5" id="KW-1185">Reference proteome</keyword>
<gene>
    <name evidence="4" type="ORF">HJG59_008458</name>
</gene>
<dbReference type="EMBL" id="JACASF010000012">
    <property type="protein sequence ID" value="KAF6444131.1"/>
    <property type="molecule type" value="Genomic_DNA"/>
</dbReference>
<comment type="subcellular location">
    <subcellularLocation>
        <location evidence="1">Virion</location>
    </subcellularLocation>
</comment>
<dbReference type="GO" id="GO:0005198">
    <property type="term" value="F:structural molecule activity"/>
    <property type="evidence" value="ECO:0007669"/>
    <property type="project" value="InterPro"/>
</dbReference>
<dbReference type="Pfam" id="PF00517">
    <property type="entry name" value="GP41"/>
    <property type="match status" value="1"/>
</dbReference>
<name>A0A7J8F977_MOLMO</name>
<keyword evidence="2" id="KW-0812">Transmembrane</keyword>
<proteinExistence type="predicted"/>
<keyword evidence="2" id="KW-0472">Membrane</keyword>